<dbReference type="Proteomes" id="UP001500171">
    <property type="component" value="Unassembled WGS sequence"/>
</dbReference>
<sequence length="75" mass="7971">MKSSLIKMIFGIMVMLILGGCDHSVSSTNQLKNETDNGALMQTSVESDGCDDNDVTIPTSPLQSIKAQGCPINEP</sequence>
<accession>A0ABP9N6N7</accession>
<name>A0ABP9N6N7_9GAMM</name>
<dbReference type="PROSITE" id="PS51257">
    <property type="entry name" value="PROKAR_LIPOPROTEIN"/>
    <property type="match status" value="1"/>
</dbReference>
<evidence type="ECO:0000256" key="1">
    <source>
        <dbReference type="SAM" id="MobiDB-lite"/>
    </source>
</evidence>
<protein>
    <recommendedName>
        <fullName evidence="4">Secreted protein</fullName>
    </recommendedName>
</protein>
<proteinExistence type="predicted"/>
<keyword evidence="3" id="KW-1185">Reference proteome</keyword>
<evidence type="ECO:0000313" key="3">
    <source>
        <dbReference type="Proteomes" id="UP001500171"/>
    </source>
</evidence>
<evidence type="ECO:0008006" key="4">
    <source>
        <dbReference type="Google" id="ProtNLM"/>
    </source>
</evidence>
<evidence type="ECO:0000313" key="2">
    <source>
        <dbReference type="EMBL" id="GAA5110860.1"/>
    </source>
</evidence>
<feature type="region of interest" description="Disordered" evidence="1">
    <location>
        <begin position="29"/>
        <end position="51"/>
    </location>
</feature>
<comment type="caution">
    <text evidence="2">The sequence shown here is derived from an EMBL/GenBank/DDBJ whole genome shotgun (WGS) entry which is preliminary data.</text>
</comment>
<dbReference type="EMBL" id="BAABHY010000001">
    <property type="protein sequence ID" value="GAA5110860.1"/>
    <property type="molecule type" value="Genomic_DNA"/>
</dbReference>
<dbReference type="RefSeq" id="WP_345490622.1">
    <property type="nucleotide sequence ID" value="NZ_BAABHY010000001.1"/>
</dbReference>
<gene>
    <name evidence="2" type="ORF">GCM10023211_15650</name>
</gene>
<reference evidence="3" key="1">
    <citation type="journal article" date="2019" name="Int. J. Syst. Evol. Microbiol.">
        <title>The Global Catalogue of Microorganisms (GCM) 10K type strain sequencing project: providing services to taxonomists for standard genome sequencing and annotation.</title>
        <authorList>
            <consortium name="The Broad Institute Genomics Platform"/>
            <consortium name="The Broad Institute Genome Sequencing Center for Infectious Disease"/>
            <person name="Wu L."/>
            <person name="Ma J."/>
        </authorList>
    </citation>
    <scope>NUCLEOTIDE SEQUENCE [LARGE SCALE GENOMIC DNA]</scope>
    <source>
        <strain evidence="3">JCM 18050</strain>
    </source>
</reference>
<organism evidence="2 3">
    <name type="scientific">Orbus sasakiae</name>
    <dbReference type="NCBI Taxonomy" id="1078475"/>
    <lineage>
        <taxon>Bacteria</taxon>
        <taxon>Pseudomonadati</taxon>
        <taxon>Pseudomonadota</taxon>
        <taxon>Gammaproteobacteria</taxon>
        <taxon>Orbales</taxon>
        <taxon>Orbaceae</taxon>
        <taxon>Orbus</taxon>
    </lineage>
</organism>